<protein>
    <recommendedName>
        <fullName evidence="4">Sushi domain-containing protein</fullName>
    </recommendedName>
</protein>
<comment type="caution">
    <text evidence="2">The sequence shown here is derived from an EMBL/GenBank/DDBJ whole genome shotgun (WGS) entry which is preliminary data.</text>
</comment>
<gene>
    <name evidence="2" type="ORF">PFISCL1PPCAC_13739</name>
</gene>
<proteinExistence type="predicted"/>
<reference evidence="2" key="1">
    <citation type="submission" date="2023-10" db="EMBL/GenBank/DDBJ databases">
        <title>Genome assembly of Pristionchus species.</title>
        <authorList>
            <person name="Yoshida K."/>
            <person name="Sommer R.J."/>
        </authorList>
    </citation>
    <scope>NUCLEOTIDE SEQUENCE</scope>
    <source>
        <strain evidence="2">RS5133</strain>
    </source>
</reference>
<dbReference type="EMBL" id="BTSY01000004">
    <property type="protein sequence ID" value="GMT22442.1"/>
    <property type="molecule type" value="Genomic_DNA"/>
</dbReference>
<organism evidence="2 3">
    <name type="scientific">Pristionchus fissidentatus</name>
    <dbReference type="NCBI Taxonomy" id="1538716"/>
    <lineage>
        <taxon>Eukaryota</taxon>
        <taxon>Metazoa</taxon>
        <taxon>Ecdysozoa</taxon>
        <taxon>Nematoda</taxon>
        <taxon>Chromadorea</taxon>
        <taxon>Rhabditida</taxon>
        <taxon>Rhabditina</taxon>
        <taxon>Diplogasteromorpha</taxon>
        <taxon>Diplogasteroidea</taxon>
        <taxon>Neodiplogasteridae</taxon>
        <taxon>Pristionchus</taxon>
    </lineage>
</organism>
<dbReference type="AlphaFoldDB" id="A0AAV5VUQ4"/>
<evidence type="ECO:0000256" key="1">
    <source>
        <dbReference type="SAM" id="SignalP"/>
    </source>
</evidence>
<keyword evidence="1" id="KW-0732">Signal</keyword>
<accession>A0AAV5VUQ4</accession>
<sequence length="702" mass="75139">IAAALLPFFALAVGSVYGQCDCAFGEVPGSTTKVCLGGNSVVTCLAGKINVTVGNVKYAFDRATCLDNTWYGSTCAGAVFMLSAPNPFFNCYDTVVPTTVPTTTGPTTVPTTTVPPPPPCTCAYENAGATMNLPAPVSSCTNGVNQVVQCDDKIYSKIGNGDLVEYDRVSCSAGKWYGTSCDGTISSIGVDAVKVQCGTTAEPPLCAPLPFRGGLKYVGTVDGLQRYACSNDLVVKVKFPGGDSETTAHGKYFECNSTFSRTVSSGGSDSLPNGPGISDVSCRDYGTFNAACSVPYTHNTWRQDGKIECEKGFYPYRLSFVNGSSLQELYWNTADLSSATCGLDGWSIVGTPFSSVKLTGFWCWDAPTSQTGSCGALDEPDRNLNYNRKTGIYSCRTPEREVLVVTTPANAVYYGNKLECVSGQWQFTGTSTVTIAAGSKAACLPLLSNVIPPTTYSLIYAGMTDDGLTRWTCGSDLSLEIDVEFFPETGKHMPIHAKYIVANNSYYRIASSNTDFYTTPGKPILSVACKDLGAVFGACSTPWDIGGIRTGNNYQCMKGWFLNDIMYVDDSGEEKVVRGSSYDMKSIRCQKDGWQPQGTPFSGLRVTAVECFDANPFTADEECPGTITFAVYALNVDKFRKYSTCYEGETLGYTLNSQTVNGAGKKLFCGTNASSGAREWQWSKMDDTDASAIPAGAQMNCF</sequence>
<feature type="non-terminal residue" evidence="2">
    <location>
        <position position="1"/>
    </location>
</feature>
<name>A0AAV5VUQ4_9BILA</name>
<keyword evidence="3" id="KW-1185">Reference proteome</keyword>
<feature type="signal peptide" evidence="1">
    <location>
        <begin position="1"/>
        <end position="18"/>
    </location>
</feature>
<dbReference type="Proteomes" id="UP001432322">
    <property type="component" value="Unassembled WGS sequence"/>
</dbReference>
<evidence type="ECO:0000313" key="2">
    <source>
        <dbReference type="EMBL" id="GMT22442.1"/>
    </source>
</evidence>
<evidence type="ECO:0008006" key="4">
    <source>
        <dbReference type="Google" id="ProtNLM"/>
    </source>
</evidence>
<evidence type="ECO:0000313" key="3">
    <source>
        <dbReference type="Proteomes" id="UP001432322"/>
    </source>
</evidence>
<feature type="chain" id="PRO_5043944043" description="Sushi domain-containing protein" evidence="1">
    <location>
        <begin position="19"/>
        <end position="702"/>
    </location>
</feature>